<organism evidence="1 2">
    <name type="scientific">Mucilaginibacter paludis DSM 18603</name>
    <dbReference type="NCBI Taxonomy" id="714943"/>
    <lineage>
        <taxon>Bacteria</taxon>
        <taxon>Pseudomonadati</taxon>
        <taxon>Bacteroidota</taxon>
        <taxon>Sphingobacteriia</taxon>
        <taxon>Sphingobacteriales</taxon>
        <taxon>Sphingobacteriaceae</taxon>
        <taxon>Mucilaginibacter</taxon>
    </lineage>
</organism>
<dbReference type="AlphaFoldDB" id="H1Y577"/>
<dbReference type="OrthoDB" id="2938920at2"/>
<protein>
    <recommendedName>
        <fullName evidence="3">DUF707 domain-containing protein</fullName>
    </recommendedName>
</protein>
<name>H1Y577_9SPHI</name>
<evidence type="ECO:0008006" key="3">
    <source>
        <dbReference type="Google" id="ProtNLM"/>
    </source>
</evidence>
<dbReference type="STRING" id="714943.Mucpa_4530"/>
<evidence type="ECO:0000313" key="1">
    <source>
        <dbReference type="EMBL" id="EHQ28620.1"/>
    </source>
</evidence>
<proteinExistence type="predicted"/>
<evidence type="ECO:0000313" key="2">
    <source>
        <dbReference type="Proteomes" id="UP000002774"/>
    </source>
</evidence>
<gene>
    <name evidence="1" type="ORF">Mucpa_4530</name>
</gene>
<dbReference type="Proteomes" id="UP000002774">
    <property type="component" value="Chromosome"/>
</dbReference>
<dbReference type="eggNOG" id="COG1216">
    <property type="taxonomic scope" value="Bacteria"/>
</dbReference>
<dbReference type="EMBL" id="CM001403">
    <property type="protein sequence ID" value="EHQ28620.1"/>
    <property type="molecule type" value="Genomic_DNA"/>
</dbReference>
<dbReference type="HOGENOM" id="CLU_080399_1_0_10"/>
<accession>H1Y577</accession>
<sequence>MRKNIIIAPCGNSLSTFKDHWLKDADLRNFDVCLLFYHQNIDYPSLYADVDYFFHLKDFKYKMIHQLLTEIKPGLLDQYEYFYFIDDDVVIDTLSINKMFDIVRAFDLWIGQASLTSDSYCSWPILKHNSDCFIRFIGQVEVMAPVLSRFAVKQCLSTFTINNSSWGMDSVWSKLLDYPTDKIAVVDAIQMRHINPVGGGELYKKINENPHQAWDSAVKDFDAIKNSFTEYGRLLIVNNKKNRVLRTLNRLSEKKNKLKQAYLDYGLSYRIKNRLGIKI</sequence>
<dbReference type="RefSeq" id="WP_008509494.1">
    <property type="nucleotide sequence ID" value="NZ_CM001403.1"/>
</dbReference>
<reference evidence="1" key="1">
    <citation type="submission" date="2011-09" db="EMBL/GenBank/DDBJ databases">
        <title>The permanent draft genome of Mucilaginibacter paludis DSM 18603.</title>
        <authorList>
            <consortium name="US DOE Joint Genome Institute (JGI-PGF)"/>
            <person name="Lucas S."/>
            <person name="Han J."/>
            <person name="Lapidus A."/>
            <person name="Bruce D."/>
            <person name="Goodwin L."/>
            <person name="Pitluck S."/>
            <person name="Peters L."/>
            <person name="Kyrpides N."/>
            <person name="Mavromatis K."/>
            <person name="Ivanova N."/>
            <person name="Mikhailova N."/>
            <person name="Held B."/>
            <person name="Detter J.C."/>
            <person name="Tapia R."/>
            <person name="Han C."/>
            <person name="Land M."/>
            <person name="Hauser L."/>
            <person name="Markowitz V."/>
            <person name="Cheng J.-F."/>
            <person name="Hugenholtz P."/>
            <person name="Woyke T."/>
            <person name="Wu D."/>
            <person name="Tindall B."/>
            <person name="Brambilla E."/>
            <person name="Klenk H.-P."/>
            <person name="Eisen J.A."/>
        </authorList>
    </citation>
    <scope>NUCLEOTIDE SEQUENCE [LARGE SCALE GENOMIC DNA]</scope>
    <source>
        <strain evidence="1">DSM 18603</strain>
    </source>
</reference>
<keyword evidence="2" id="KW-1185">Reference proteome</keyword>